<proteinExistence type="predicted"/>
<reference evidence="1 2" key="1">
    <citation type="journal article" date="2015" name="Antonie Van Leeuwenhoek">
        <title>Tamlana nanhaiensis sp. nov., isolated from surface seawater collected from the South China Sea.</title>
        <authorList>
            <person name="Liu X."/>
            <person name="Lai Q."/>
            <person name="Du Y."/>
            <person name="Li G."/>
            <person name="Sun F."/>
            <person name="Shao Z."/>
        </authorList>
    </citation>
    <scope>NUCLEOTIDE SEQUENCE [LARGE SCALE GENOMIC DNA]</scope>
    <source>
        <strain evidence="1 2">FHC16</strain>
    </source>
</reference>
<evidence type="ECO:0000313" key="2">
    <source>
        <dbReference type="Proteomes" id="UP000032361"/>
    </source>
</evidence>
<evidence type="ECO:0000313" key="1">
    <source>
        <dbReference type="EMBL" id="KJD33398.1"/>
    </source>
</evidence>
<dbReference type="EMBL" id="JTDV01000003">
    <property type="protein sequence ID" value="KJD33398.1"/>
    <property type="molecule type" value="Genomic_DNA"/>
</dbReference>
<dbReference type="STRING" id="1382798.PK35_05950"/>
<gene>
    <name evidence="1" type="ORF">PK35_05950</name>
</gene>
<name>A0A0D7W3W6_9FLAO</name>
<dbReference type="PATRIC" id="fig|1382798.3.peg.2510"/>
<organism evidence="1 2">
    <name type="scientific">Neotamlana nanhaiensis</name>
    <dbReference type="NCBI Taxonomy" id="1382798"/>
    <lineage>
        <taxon>Bacteria</taxon>
        <taxon>Pseudomonadati</taxon>
        <taxon>Bacteroidota</taxon>
        <taxon>Flavobacteriia</taxon>
        <taxon>Flavobacteriales</taxon>
        <taxon>Flavobacteriaceae</taxon>
        <taxon>Neotamlana</taxon>
    </lineage>
</organism>
<keyword evidence="2" id="KW-1185">Reference proteome</keyword>
<accession>A0A0D7W3W6</accession>
<protein>
    <recommendedName>
        <fullName evidence="3">Nucleotide-diphospho-sugar transferase domain-containing protein</fullName>
    </recommendedName>
</protein>
<comment type="caution">
    <text evidence="1">The sequence shown here is derived from an EMBL/GenBank/DDBJ whole genome shotgun (WGS) entry which is preliminary data.</text>
</comment>
<dbReference type="Proteomes" id="UP000032361">
    <property type="component" value="Unassembled WGS sequence"/>
</dbReference>
<dbReference type="AlphaFoldDB" id="A0A0D7W3W6"/>
<evidence type="ECO:0008006" key="3">
    <source>
        <dbReference type="Google" id="ProtNLM"/>
    </source>
</evidence>
<sequence>MNQVIKYHPDAICILLTDCTTFKLKGLQTIRINEYTKSADEFSRYYKHMSTNSYKFELICFQRWFVLKDFVNKNSINETFIYLDSDVLVYQNLFEVIDLEGYKMTVTKGYGPQYSIFENASSINHFCDFIIYNYTNNEKINSLVNNYKINFLNKNLNGGICDMTLLGLYNFEGNCKDIFWNNSYYFNSTLSNINNDLKDLGYNAGGFNLNFFVFSNSCPKLNNIKIGALHFQGSNKAQIHRYYKGRYKYYYYIIGELNLFLNTFKRKLKSKKKQFKFLK</sequence>